<dbReference type="RefSeq" id="WP_085193219.1">
    <property type="nucleotide sequence ID" value="NZ_AP022314.1"/>
</dbReference>
<gene>
    <name evidence="1" type="ORF">MYXE_45030</name>
</gene>
<organism evidence="1 2">
    <name type="scientific">Mycobacterium xenopi</name>
    <dbReference type="NCBI Taxonomy" id="1789"/>
    <lineage>
        <taxon>Bacteria</taxon>
        <taxon>Bacillati</taxon>
        <taxon>Actinomycetota</taxon>
        <taxon>Actinomycetes</taxon>
        <taxon>Mycobacteriales</taxon>
        <taxon>Mycobacteriaceae</taxon>
        <taxon>Mycobacterium</taxon>
    </lineage>
</organism>
<dbReference type="Proteomes" id="UP000464624">
    <property type="component" value="Chromosome"/>
</dbReference>
<evidence type="ECO:0000313" key="1">
    <source>
        <dbReference type="EMBL" id="BBU24713.1"/>
    </source>
</evidence>
<reference evidence="1 2" key="1">
    <citation type="submission" date="2019-12" db="EMBL/GenBank/DDBJ databases">
        <title>Complete genome sequence of Mycolicibacterium xenopi str. JCM15661T.</title>
        <authorList>
            <person name="Yoshida M."/>
            <person name="Fukano H."/>
            <person name="Asakura T."/>
            <person name="Hoshino Y."/>
        </authorList>
    </citation>
    <scope>NUCLEOTIDE SEQUENCE [LARGE SCALE GENOMIC DNA]</scope>
    <source>
        <strain evidence="1 2">JCM 15661T</strain>
    </source>
</reference>
<dbReference type="KEGG" id="mxe:MYXE_45030"/>
<name>A0AAD1M2Y3_MYCXE</name>
<protein>
    <submittedName>
        <fullName evidence="1">Uncharacterized protein</fullName>
    </submittedName>
</protein>
<evidence type="ECO:0000313" key="2">
    <source>
        <dbReference type="Proteomes" id="UP000464624"/>
    </source>
</evidence>
<accession>A0AAD1M2Y3</accession>
<dbReference type="AlphaFoldDB" id="A0AAD1M2Y3"/>
<sequence length="106" mass="11832">MSKEPDVYASDVFDGRSRSNVVVATTPIKAGDLNDDHVGRQLGFHDARIQANIPGEITRIEHHDGPPPSVSVWFGYLAPILGRSTRDDYMRVAPWFELQLVETLKS</sequence>
<dbReference type="EMBL" id="AP022314">
    <property type="protein sequence ID" value="BBU24713.1"/>
    <property type="molecule type" value="Genomic_DNA"/>
</dbReference>
<proteinExistence type="predicted"/>